<evidence type="ECO:0000313" key="2">
    <source>
        <dbReference type="Proteomes" id="UP000807504"/>
    </source>
</evidence>
<dbReference type="Proteomes" id="UP000807504">
    <property type="component" value="Unassembled WGS sequence"/>
</dbReference>
<reference evidence="1" key="1">
    <citation type="journal article" date="2020" name="bioRxiv">
        <title>Chromosome-level reference genome of the European wasp spider Argiope bruennichi: a resource for studies on range expansion and evolutionary adaptation.</title>
        <authorList>
            <person name="Sheffer M.M."/>
            <person name="Hoppe A."/>
            <person name="Krehenwinkel H."/>
            <person name="Uhl G."/>
            <person name="Kuss A.W."/>
            <person name="Jensen L."/>
            <person name="Jensen C."/>
            <person name="Gillespie R.G."/>
            <person name="Hoff K.J."/>
            <person name="Prost S."/>
        </authorList>
    </citation>
    <scope>NUCLEOTIDE SEQUENCE</scope>
</reference>
<accession>A0A8T0FCK2</accession>
<gene>
    <name evidence="1" type="ORF">HNY73_008349</name>
</gene>
<dbReference type="EMBL" id="JABXBU010000015">
    <property type="protein sequence ID" value="KAF8786663.1"/>
    <property type="molecule type" value="Genomic_DNA"/>
</dbReference>
<organism evidence="1 2">
    <name type="scientific">Argiope bruennichi</name>
    <name type="common">Wasp spider</name>
    <name type="synonym">Aranea bruennichi</name>
    <dbReference type="NCBI Taxonomy" id="94029"/>
    <lineage>
        <taxon>Eukaryota</taxon>
        <taxon>Metazoa</taxon>
        <taxon>Ecdysozoa</taxon>
        <taxon>Arthropoda</taxon>
        <taxon>Chelicerata</taxon>
        <taxon>Arachnida</taxon>
        <taxon>Araneae</taxon>
        <taxon>Araneomorphae</taxon>
        <taxon>Entelegynae</taxon>
        <taxon>Araneoidea</taxon>
        <taxon>Araneidae</taxon>
        <taxon>Argiope</taxon>
    </lineage>
</organism>
<reference evidence="1" key="2">
    <citation type="submission" date="2020-06" db="EMBL/GenBank/DDBJ databases">
        <authorList>
            <person name="Sheffer M."/>
        </authorList>
    </citation>
    <scope>NUCLEOTIDE SEQUENCE</scope>
</reference>
<dbReference type="AlphaFoldDB" id="A0A8T0FCK2"/>
<keyword evidence="2" id="KW-1185">Reference proteome</keyword>
<comment type="caution">
    <text evidence="1">The sequence shown here is derived from an EMBL/GenBank/DDBJ whole genome shotgun (WGS) entry which is preliminary data.</text>
</comment>
<evidence type="ECO:0000313" key="1">
    <source>
        <dbReference type="EMBL" id="KAF8786663.1"/>
    </source>
</evidence>
<name>A0A8T0FCK2_ARGBR</name>
<protein>
    <submittedName>
        <fullName evidence="1">Retrovirus-related Pol polyprotein type-2 like protein</fullName>
    </submittedName>
</protein>
<sequence>MTPGKCSLPALPARRTSPSPEVKVATLWGPILYEEIQRNIPALNSAAVPDRMTPAHLRKLPWEFLCKIMNLFLWCRRVPASLLAARTVFIPKFTSPTSPDELSPNLNGNVLVRLFSSDIGPTVLGQQLSLTHAKRDLRLWMSPVGVTRKPDHFWFLGVGNTPIPPSVWMRSGTYLGVPFTPTGKAKVKILENLRPKLEVLTKAPLKPQQRLFFLRCHLLPSVYHLLALGKAGPSSLKRADTVVRGFIRKWLDLPVDTPVPFYYADVEDGGLGVPCLLWSGVRLRLDRLNYFNHILAFRDVSCSRFNNFNYSTDPAGQVSSNYIERQRSKVNKVYSKTELFMIQK</sequence>
<proteinExistence type="predicted"/>